<name>A0A5B9W8C8_9BACT</name>
<dbReference type="KEGG" id="agv:OJF2_48960"/>
<feature type="compositionally biased region" description="Basic and acidic residues" evidence="1">
    <location>
        <begin position="74"/>
        <end position="88"/>
    </location>
</feature>
<gene>
    <name evidence="2" type="ORF">OJF2_48960</name>
</gene>
<feature type="compositionally biased region" description="Low complexity" evidence="1">
    <location>
        <begin position="237"/>
        <end position="250"/>
    </location>
</feature>
<dbReference type="Proteomes" id="UP000324233">
    <property type="component" value="Chromosome"/>
</dbReference>
<accession>A0A5B9W8C8</accession>
<feature type="region of interest" description="Disordered" evidence="1">
    <location>
        <begin position="74"/>
        <end position="93"/>
    </location>
</feature>
<dbReference type="AlphaFoldDB" id="A0A5B9W8C8"/>
<protein>
    <submittedName>
        <fullName evidence="2">Uncharacterized protein</fullName>
    </submittedName>
</protein>
<reference evidence="2 3" key="1">
    <citation type="submission" date="2019-08" db="EMBL/GenBank/DDBJ databases">
        <title>Deep-cultivation of Planctomycetes and their phenomic and genomic characterization uncovers novel biology.</title>
        <authorList>
            <person name="Wiegand S."/>
            <person name="Jogler M."/>
            <person name="Boedeker C."/>
            <person name="Pinto D."/>
            <person name="Vollmers J."/>
            <person name="Rivas-Marin E."/>
            <person name="Kohn T."/>
            <person name="Peeters S.H."/>
            <person name="Heuer A."/>
            <person name="Rast P."/>
            <person name="Oberbeckmann S."/>
            <person name="Bunk B."/>
            <person name="Jeske O."/>
            <person name="Meyerdierks A."/>
            <person name="Storesund J.E."/>
            <person name="Kallscheuer N."/>
            <person name="Luecker S."/>
            <person name="Lage O.M."/>
            <person name="Pohl T."/>
            <person name="Merkel B.J."/>
            <person name="Hornburger P."/>
            <person name="Mueller R.-W."/>
            <person name="Bruemmer F."/>
            <person name="Labrenz M."/>
            <person name="Spormann A.M."/>
            <person name="Op den Camp H."/>
            <person name="Overmann J."/>
            <person name="Amann R."/>
            <person name="Jetten M.S.M."/>
            <person name="Mascher T."/>
            <person name="Medema M.H."/>
            <person name="Devos D.P."/>
            <person name="Kaster A.-K."/>
            <person name="Ovreas L."/>
            <person name="Rohde M."/>
            <person name="Galperin M.Y."/>
            <person name="Jogler C."/>
        </authorList>
    </citation>
    <scope>NUCLEOTIDE SEQUENCE [LARGE SCALE GENOMIC DNA]</scope>
    <source>
        <strain evidence="2 3">OJF2</strain>
    </source>
</reference>
<feature type="region of interest" description="Disordered" evidence="1">
    <location>
        <begin position="173"/>
        <end position="276"/>
    </location>
</feature>
<evidence type="ECO:0000313" key="3">
    <source>
        <dbReference type="Proteomes" id="UP000324233"/>
    </source>
</evidence>
<evidence type="ECO:0000313" key="2">
    <source>
        <dbReference type="EMBL" id="QEH36335.1"/>
    </source>
</evidence>
<feature type="compositionally biased region" description="Basic residues" evidence="1">
    <location>
        <begin position="266"/>
        <end position="276"/>
    </location>
</feature>
<evidence type="ECO:0000256" key="1">
    <source>
        <dbReference type="SAM" id="MobiDB-lite"/>
    </source>
</evidence>
<organism evidence="2 3">
    <name type="scientific">Aquisphaera giovannonii</name>
    <dbReference type="NCBI Taxonomy" id="406548"/>
    <lineage>
        <taxon>Bacteria</taxon>
        <taxon>Pseudomonadati</taxon>
        <taxon>Planctomycetota</taxon>
        <taxon>Planctomycetia</taxon>
        <taxon>Isosphaerales</taxon>
        <taxon>Isosphaeraceae</taxon>
        <taxon>Aquisphaera</taxon>
    </lineage>
</organism>
<keyword evidence="3" id="KW-1185">Reference proteome</keyword>
<dbReference type="EMBL" id="CP042997">
    <property type="protein sequence ID" value="QEH36335.1"/>
    <property type="molecule type" value="Genomic_DNA"/>
</dbReference>
<sequence>MTVAGPAGRLARTLDAPRGLLRDAWDDRAGHARDVEFAYLKVGNDISSHAFAHPNRIEIGDAQGQTAMIDARVEDERPRPEKVPERKSRQSQVLAVQHGETLASAARAGHMGEVVSTPSADPPVPAVDETAGGRIAGRDLTGEGRLLDALRSIKDSWVRGELQFLTGMPYTHAASRRRGVGQARKTPRTGTPGRGTIASLPLRQSIASGCSRGIGKNSKIGPRTPRKAPGPLKPGRRAGAAPGSAGPRPGARGGPPRRPWSAARRSLPRCRRRNAG</sequence>
<proteinExistence type="predicted"/>